<dbReference type="Pfam" id="PF02157">
    <property type="entry name" value="Man-6-P_recep"/>
    <property type="match status" value="1"/>
</dbReference>
<organism evidence="12 13">
    <name type="scientific">Ranatra chinensis</name>
    <dbReference type="NCBI Taxonomy" id="642074"/>
    <lineage>
        <taxon>Eukaryota</taxon>
        <taxon>Metazoa</taxon>
        <taxon>Ecdysozoa</taxon>
        <taxon>Arthropoda</taxon>
        <taxon>Hexapoda</taxon>
        <taxon>Insecta</taxon>
        <taxon>Pterygota</taxon>
        <taxon>Neoptera</taxon>
        <taxon>Paraneoptera</taxon>
        <taxon>Hemiptera</taxon>
        <taxon>Heteroptera</taxon>
        <taxon>Panheteroptera</taxon>
        <taxon>Nepomorpha</taxon>
        <taxon>Nepidae</taxon>
        <taxon>Ranatrinae</taxon>
        <taxon>Ranatra</taxon>
    </lineage>
</organism>
<dbReference type="AlphaFoldDB" id="A0ABD0Y214"/>
<dbReference type="PROSITE" id="PS51914">
    <property type="entry name" value="MRH"/>
    <property type="match status" value="1"/>
</dbReference>
<dbReference type="PANTHER" id="PTHR15071:SF29">
    <property type="entry name" value="CATION-DEPENDENT MANNOSE-6-PHOSPHATE RECEPTOR"/>
    <property type="match status" value="1"/>
</dbReference>
<evidence type="ECO:0000256" key="1">
    <source>
        <dbReference type="ARBA" id="ARBA00004308"/>
    </source>
</evidence>
<evidence type="ECO:0000256" key="9">
    <source>
        <dbReference type="SAM" id="MobiDB-lite"/>
    </source>
</evidence>
<evidence type="ECO:0000256" key="6">
    <source>
        <dbReference type="ARBA" id="ARBA00023136"/>
    </source>
</evidence>
<gene>
    <name evidence="12" type="ORF">AAG570_005122</name>
</gene>
<feature type="compositionally biased region" description="Basic and acidic residues" evidence="9">
    <location>
        <begin position="260"/>
        <end position="270"/>
    </location>
</feature>
<dbReference type="Proteomes" id="UP001558652">
    <property type="component" value="Unassembled WGS sequence"/>
</dbReference>
<reference evidence="12 13" key="1">
    <citation type="submission" date="2024-07" db="EMBL/GenBank/DDBJ databases">
        <title>Chromosome-level genome assembly of the water stick insect Ranatra chinensis (Heteroptera: Nepidae).</title>
        <authorList>
            <person name="Liu X."/>
        </authorList>
    </citation>
    <scope>NUCLEOTIDE SEQUENCE [LARGE SCALE GENOMIC DNA]</scope>
    <source>
        <strain evidence="12">Cailab_2021Rc</strain>
        <tissue evidence="12">Muscle</tissue>
    </source>
</reference>
<feature type="region of interest" description="Disordered" evidence="9">
    <location>
        <begin position="260"/>
        <end position="279"/>
    </location>
</feature>
<feature type="domain" description="MRH" evidence="11">
    <location>
        <begin position="43"/>
        <end position="191"/>
    </location>
</feature>
<keyword evidence="3 10" id="KW-0812">Transmembrane</keyword>
<dbReference type="PANTHER" id="PTHR15071">
    <property type="entry name" value="MANNOSE-6-PHOSPHATE RECEPTOR FAMILY MEMBER"/>
    <property type="match status" value="1"/>
</dbReference>
<keyword evidence="8" id="KW-0325">Glycoprotein</keyword>
<sequence>MTAAILHGILCRQSLNSTGNEIISYTTYVQISLVGYGHCDTGSGCTLVGPSAKDTKKLALFNGLAPLKGSKFSVVSGGSSYNISICGDVDKNKSANASATVTRTSGNTTATTVIGRYNATDISGDDTGDWVLLVYSDGDAIKEGFCNGSSWRTMIFIKCTTKNDVKLELLDESAVGCFAMFRLKTSAVCPYPEVPPGLSKGAVILVLLLTALICYMLVGVAYRRLVAGAKGLEQIPNYQFWKQVLAWPCERIRGLSGRGVRNEDRWRPSETADEPLLSP</sequence>
<comment type="subcellular location">
    <subcellularLocation>
        <location evidence="1">Endomembrane system</location>
    </subcellularLocation>
</comment>
<evidence type="ECO:0000313" key="12">
    <source>
        <dbReference type="EMBL" id="KAL1116650.1"/>
    </source>
</evidence>
<evidence type="ECO:0000256" key="4">
    <source>
        <dbReference type="ARBA" id="ARBA00022729"/>
    </source>
</evidence>
<keyword evidence="13" id="KW-1185">Reference proteome</keyword>
<dbReference type="InterPro" id="IPR044865">
    <property type="entry name" value="MRH_dom"/>
</dbReference>
<dbReference type="SUPFAM" id="SSF50911">
    <property type="entry name" value="Mannose 6-phosphate receptor domain"/>
    <property type="match status" value="1"/>
</dbReference>
<keyword evidence="2" id="KW-0813">Transport</keyword>
<keyword evidence="4" id="KW-0732">Signal</keyword>
<accession>A0ABD0Y214</accession>
<dbReference type="InterPro" id="IPR028927">
    <property type="entry name" value="Man-6-P_rcpt"/>
</dbReference>
<keyword evidence="5 10" id="KW-1133">Transmembrane helix</keyword>
<dbReference type="EMBL" id="JBFDAA010000017">
    <property type="protein sequence ID" value="KAL1116650.1"/>
    <property type="molecule type" value="Genomic_DNA"/>
</dbReference>
<feature type="transmembrane region" description="Helical" evidence="10">
    <location>
        <begin position="202"/>
        <end position="222"/>
    </location>
</feature>
<keyword evidence="6 10" id="KW-0472">Membrane</keyword>
<comment type="caution">
    <text evidence="12">The sequence shown here is derived from an EMBL/GenBank/DDBJ whole genome shotgun (WGS) entry which is preliminary data.</text>
</comment>
<evidence type="ECO:0000256" key="7">
    <source>
        <dbReference type="ARBA" id="ARBA00023157"/>
    </source>
</evidence>
<protein>
    <recommendedName>
        <fullName evidence="11">MRH domain-containing protein</fullName>
    </recommendedName>
</protein>
<proteinExistence type="predicted"/>
<keyword evidence="7" id="KW-1015">Disulfide bond</keyword>
<evidence type="ECO:0000313" key="13">
    <source>
        <dbReference type="Proteomes" id="UP001558652"/>
    </source>
</evidence>
<name>A0ABD0Y214_9HEMI</name>
<evidence type="ECO:0000256" key="10">
    <source>
        <dbReference type="SAM" id="Phobius"/>
    </source>
</evidence>
<dbReference type="Gene3D" id="2.70.130.10">
    <property type="entry name" value="Mannose-6-phosphate receptor binding domain"/>
    <property type="match status" value="1"/>
</dbReference>
<evidence type="ECO:0000259" key="11">
    <source>
        <dbReference type="PROSITE" id="PS51914"/>
    </source>
</evidence>
<evidence type="ECO:0000256" key="3">
    <source>
        <dbReference type="ARBA" id="ARBA00022692"/>
    </source>
</evidence>
<dbReference type="GO" id="GO:0012505">
    <property type="term" value="C:endomembrane system"/>
    <property type="evidence" value="ECO:0007669"/>
    <property type="project" value="UniProtKB-SubCell"/>
</dbReference>
<evidence type="ECO:0000256" key="8">
    <source>
        <dbReference type="ARBA" id="ARBA00023180"/>
    </source>
</evidence>
<dbReference type="InterPro" id="IPR009011">
    <property type="entry name" value="Man6P_isomerase_rcpt-bd_dom_sf"/>
</dbReference>
<evidence type="ECO:0000256" key="5">
    <source>
        <dbReference type="ARBA" id="ARBA00022989"/>
    </source>
</evidence>
<evidence type="ECO:0000256" key="2">
    <source>
        <dbReference type="ARBA" id="ARBA00022448"/>
    </source>
</evidence>